<feature type="transmembrane region" description="Helical" evidence="5">
    <location>
        <begin position="322"/>
        <end position="347"/>
    </location>
</feature>
<evidence type="ECO:0000256" key="2">
    <source>
        <dbReference type="ARBA" id="ARBA00022692"/>
    </source>
</evidence>
<feature type="transmembrane region" description="Helical" evidence="5">
    <location>
        <begin position="146"/>
        <end position="169"/>
    </location>
</feature>
<keyword evidence="7" id="KW-0436">Ligase</keyword>
<comment type="subcellular location">
    <subcellularLocation>
        <location evidence="1">Membrane</location>
        <topology evidence="1">Multi-pass membrane protein</topology>
    </subcellularLocation>
</comment>
<dbReference type="GO" id="GO:0016757">
    <property type="term" value="F:glycosyltransferase activity"/>
    <property type="evidence" value="ECO:0007669"/>
    <property type="project" value="UniProtKB-KW"/>
</dbReference>
<feature type="transmembrane region" description="Helical" evidence="5">
    <location>
        <begin position="383"/>
        <end position="404"/>
    </location>
</feature>
<feature type="transmembrane region" description="Helical" evidence="5">
    <location>
        <begin position="90"/>
        <end position="109"/>
    </location>
</feature>
<keyword evidence="3 5" id="KW-1133">Transmembrane helix</keyword>
<dbReference type="AlphaFoldDB" id="A0A840RVI5"/>
<dbReference type="GO" id="GO:0016874">
    <property type="term" value="F:ligase activity"/>
    <property type="evidence" value="ECO:0007669"/>
    <property type="project" value="UniProtKB-KW"/>
</dbReference>
<evidence type="ECO:0000256" key="4">
    <source>
        <dbReference type="ARBA" id="ARBA00023136"/>
    </source>
</evidence>
<feature type="transmembrane region" description="Helical" evidence="5">
    <location>
        <begin position="359"/>
        <end position="377"/>
    </location>
</feature>
<dbReference type="GO" id="GO:0016020">
    <property type="term" value="C:membrane"/>
    <property type="evidence" value="ECO:0007669"/>
    <property type="project" value="UniProtKB-SubCell"/>
</dbReference>
<dbReference type="RefSeq" id="WP_168051849.1">
    <property type="nucleotide sequence ID" value="NZ_JAAOZT010000001.1"/>
</dbReference>
<dbReference type="Pfam" id="PF04932">
    <property type="entry name" value="Wzy_C"/>
    <property type="match status" value="1"/>
</dbReference>
<feature type="transmembrane region" description="Helical" evidence="5">
    <location>
        <begin position="222"/>
        <end position="243"/>
    </location>
</feature>
<dbReference type="EMBL" id="JACHHQ010000004">
    <property type="protein sequence ID" value="MBB5200459.1"/>
    <property type="molecule type" value="Genomic_DNA"/>
</dbReference>
<keyword evidence="8" id="KW-1185">Reference proteome</keyword>
<evidence type="ECO:0000313" key="7">
    <source>
        <dbReference type="EMBL" id="MBB5200459.1"/>
    </source>
</evidence>
<evidence type="ECO:0000259" key="6">
    <source>
        <dbReference type="Pfam" id="PF04932"/>
    </source>
</evidence>
<gene>
    <name evidence="7" type="ORF">HNR39_002294</name>
</gene>
<evidence type="ECO:0000313" key="8">
    <source>
        <dbReference type="Proteomes" id="UP000571084"/>
    </source>
</evidence>
<feature type="domain" description="O-antigen ligase-related" evidence="6">
    <location>
        <begin position="186"/>
        <end position="337"/>
    </location>
</feature>
<sequence>MSYKTWPIFVVIMLFPVLSLALHNAGNICLFLLLIFSIVAAVTRFKPMQLSFAQVVKDYWPFHLAMVSQVIAVVLNQISSGDFAFKYYDSALRIALFVPVFWILMAVPLDYIKKIQWAFLAGAFIALGKVYYLTQGGSIRPPNMGFLATIPFSAMALIFSAVIVVSIGWTERQAKWINGLKIAAGLAGIYVTVLTQTRGSWVAIPFFITGVFFFAQSIRWRYRLIIGILALAGLVLAGTYSSVVEDRVAAAKSDIALYVNGENEDTSVGVRLQLWEASWKLFAAHPVFGVGRENFKRELGALSERKVITPLTASFSHSHNEILFNMAILGVFGLLGILAIYFVPAYYFARELRHSDRALRAAAGMGLSVCMGFFLMGLTDMMFFWNVTGGIYSMSLATFLVCVVKRKKELERIVS</sequence>
<comment type="caution">
    <text evidence="7">The sequence shown here is derived from an EMBL/GenBank/DDBJ whole genome shotgun (WGS) entry which is preliminary data.</text>
</comment>
<dbReference type="EC" id="2.4.1.-" evidence="7"/>
<feature type="transmembrane region" description="Helical" evidence="5">
    <location>
        <begin position="189"/>
        <end position="215"/>
    </location>
</feature>
<name>A0A840RVI5_9BURK</name>
<proteinExistence type="predicted"/>
<dbReference type="PANTHER" id="PTHR37422">
    <property type="entry name" value="TEICHURONIC ACID BIOSYNTHESIS PROTEIN TUAE"/>
    <property type="match status" value="1"/>
</dbReference>
<feature type="transmembrane region" description="Helical" evidence="5">
    <location>
        <begin position="29"/>
        <end position="47"/>
    </location>
</feature>
<keyword evidence="7" id="KW-0328">Glycosyltransferase</keyword>
<keyword evidence="7" id="KW-0808">Transferase</keyword>
<keyword evidence="4 5" id="KW-0472">Membrane</keyword>
<dbReference type="InterPro" id="IPR051533">
    <property type="entry name" value="WaaL-like"/>
</dbReference>
<reference evidence="7 8" key="1">
    <citation type="submission" date="2020-08" db="EMBL/GenBank/DDBJ databases">
        <title>Genomic Encyclopedia of Type Strains, Phase IV (KMG-IV): sequencing the most valuable type-strain genomes for metagenomic binning, comparative biology and taxonomic classification.</title>
        <authorList>
            <person name="Goeker M."/>
        </authorList>
    </citation>
    <scope>NUCLEOTIDE SEQUENCE [LARGE SCALE GENOMIC DNA]</scope>
    <source>
        <strain evidence="7 8">DSM 23240</strain>
    </source>
</reference>
<evidence type="ECO:0000256" key="5">
    <source>
        <dbReference type="SAM" id="Phobius"/>
    </source>
</evidence>
<organism evidence="7 8">
    <name type="scientific">Glaciimonas immobilis</name>
    <dbReference type="NCBI Taxonomy" id="728004"/>
    <lineage>
        <taxon>Bacteria</taxon>
        <taxon>Pseudomonadati</taxon>
        <taxon>Pseudomonadota</taxon>
        <taxon>Betaproteobacteria</taxon>
        <taxon>Burkholderiales</taxon>
        <taxon>Oxalobacteraceae</taxon>
        <taxon>Glaciimonas</taxon>
    </lineage>
</organism>
<dbReference type="Proteomes" id="UP000571084">
    <property type="component" value="Unassembled WGS sequence"/>
</dbReference>
<feature type="transmembrane region" description="Helical" evidence="5">
    <location>
        <begin position="59"/>
        <end position="78"/>
    </location>
</feature>
<feature type="transmembrane region" description="Helical" evidence="5">
    <location>
        <begin position="115"/>
        <end position="134"/>
    </location>
</feature>
<evidence type="ECO:0000256" key="3">
    <source>
        <dbReference type="ARBA" id="ARBA00022989"/>
    </source>
</evidence>
<dbReference type="PANTHER" id="PTHR37422:SF17">
    <property type="entry name" value="O-ANTIGEN LIGASE"/>
    <property type="match status" value="1"/>
</dbReference>
<protein>
    <submittedName>
        <fullName evidence="7">O-antigen ligase</fullName>
        <ecNumber evidence="7">2.4.1.-</ecNumber>
    </submittedName>
</protein>
<dbReference type="InterPro" id="IPR007016">
    <property type="entry name" value="O-antigen_ligase-rel_domated"/>
</dbReference>
<evidence type="ECO:0000256" key="1">
    <source>
        <dbReference type="ARBA" id="ARBA00004141"/>
    </source>
</evidence>
<keyword evidence="2 5" id="KW-0812">Transmembrane</keyword>
<accession>A0A840RVI5</accession>